<sequence>MLHCQWDTDRENRLFALPLRRLSRRYQLTIVISVGLISTSRETNCWTTKSHVVKLQVSQSYNTLRQLISLSRPEPTRLH</sequence>
<evidence type="ECO:0000313" key="1">
    <source>
        <dbReference type="EMBL" id="JAH02070.1"/>
    </source>
</evidence>
<name>A0A0E9PDD0_ANGAN</name>
<protein>
    <submittedName>
        <fullName evidence="1">Uncharacterized protein</fullName>
    </submittedName>
</protein>
<reference evidence="1" key="1">
    <citation type="submission" date="2014-11" db="EMBL/GenBank/DDBJ databases">
        <authorList>
            <person name="Amaro Gonzalez C."/>
        </authorList>
    </citation>
    <scope>NUCLEOTIDE SEQUENCE</scope>
</reference>
<dbReference type="AlphaFoldDB" id="A0A0E9PDD0"/>
<reference evidence="1" key="2">
    <citation type="journal article" date="2015" name="Fish Shellfish Immunol.">
        <title>Early steps in the European eel (Anguilla anguilla)-Vibrio vulnificus interaction in the gills: Role of the RtxA13 toxin.</title>
        <authorList>
            <person name="Callol A."/>
            <person name="Pajuelo D."/>
            <person name="Ebbesson L."/>
            <person name="Teles M."/>
            <person name="MacKenzie S."/>
            <person name="Amaro C."/>
        </authorList>
    </citation>
    <scope>NUCLEOTIDE SEQUENCE</scope>
</reference>
<dbReference type="EMBL" id="GBXM01106507">
    <property type="protein sequence ID" value="JAH02070.1"/>
    <property type="molecule type" value="Transcribed_RNA"/>
</dbReference>
<proteinExistence type="predicted"/>
<accession>A0A0E9PDD0</accession>
<organism evidence="1">
    <name type="scientific">Anguilla anguilla</name>
    <name type="common">European freshwater eel</name>
    <name type="synonym">Muraena anguilla</name>
    <dbReference type="NCBI Taxonomy" id="7936"/>
    <lineage>
        <taxon>Eukaryota</taxon>
        <taxon>Metazoa</taxon>
        <taxon>Chordata</taxon>
        <taxon>Craniata</taxon>
        <taxon>Vertebrata</taxon>
        <taxon>Euteleostomi</taxon>
        <taxon>Actinopterygii</taxon>
        <taxon>Neopterygii</taxon>
        <taxon>Teleostei</taxon>
        <taxon>Anguilliformes</taxon>
        <taxon>Anguillidae</taxon>
        <taxon>Anguilla</taxon>
    </lineage>
</organism>